<dbReference type="AlphaFoldDB" id="A0A9X3LD17"/>
<evidence type="ECO:0000259" key="2">
    <source>
        <dbReference type="Pfam" id="PF20769"/>
    </source>
</evidence>
<protein>
    <submittedName>
        <fullName evidence="3">Germination protein YpeB</fullName>
    </submittedName>
</protein>
<evidence type="ECO:0000259" key="1">
    <source>
        <dbReference type="Pfam" id="PF14620"/>
    </source>
</evidence>
<dbReference type="InterPro" id="IPR014239">
    <property type="entry name" value="YpeB_PepSY1-2"/>
</dbReference>
<organism evidence="3 4">
    <name type="scientific">Paenisporosarcina quisquiliarum</name>
    <dbReference type="NCBI Taxonomy" id="365346"/>
    <lineage>
        <taxon>Bacteria</taxon>
        <taxon>Bacillati</taxon>
        <taxon>Bacillota</taxon>
        <taxon>Bacilli</taxon>
        <taxon>Bacillales</taxon>
        <taxon>Caryophanaceae</taxon>
        <taxon>Paenisporosarcina</taxon>
    </lineage>
</organism>
<keyword evidence="4" id="KW-1185">Reference proteome</keyword>
<dbReference type="Pfam" id="PF20769">
    <property type="entry name" value="YPEB_N"/>
    <property type="match status" value="1"/>
</dbReference>
<dbReference type="GO" id="GO:0009847">
    <property type="term" value="P:spore germination"/>
    <property type="evidence" value="ECO:0007669"/>
    <property type="project" value="InterPro"/>
</dbReference>
<sequence length="429" mass="49576">MKILTSILALAVLVMGVFLYNSKQNEMDMQNNLRAQYTSRMTDASEKMSELQKSVQSATVFNDKAAQAEPLEDIWRLSSEIKSDIASLPLDREFSKEWMNYLGRLGDYARLKSQDKVPEEQWLKVTNNVAKNLDEFSYEWQNASTELLANQQSFKKWQKDIKKDEPSKKWTALSSTVKGYSESDFPLTASESDDLKKKELKSIEDKPVTKNQVENTLKEMFPKLKNAKLVASSSKEGAAYPFYHIQFNEGIRTGYVDYTQKGGHLLSVLIERPIGKDRIPQEQIKEKAERAVKAFGFDDVEMVETRENHLVWHVVFARLNPTNKARIYADAIQLKLAKDDGEILGVNTMEYIQKETLPDQKQTPVNWDDYFTEQVTIQKERLAYTENELLQQRLCYELIVLKDTDTRSHTFRILVDTETHEVLKSELLN</sequence>
<gene>
    <name evidence="3" type="ORF">M9R32_01000</name>
</gene>
<evidence type="ECO:0000313" key="3">
    <source>
        <dbReference type="EMBL" id="MCZ8535763.1"/>
    </source>
</evidence>
<accession>A0A9X3LD17</accession>
<feature type="domain" description="Sporulation protein YpeB N-terminal" evidence="2">
    <location>
        <begin position="28"/>
        <end position="152"/>
    </location>
</feature>
<proteinExistence type="predicted"/>
<dbReference type="InterPro" id="IPR048402">
    <property type="entry name" value="YpeB_N"/>
</dbReference>
<comment type="caution">
    <text evidence="3">The sequence shown here is derived from an EMBL/GenBank/DDBJ whole genome shotgun (WGS) entry which is preliminary data.</text>
</comment>
<evidence type="ECO:0000313" key="4">
    <source>
        <dbReference type="Proteomes" id="UP001152173"/>
    </source>
</evidence>
<reference evidence="3" key="1">
    <citation type="submission" date="2022-05" db="EMBL/GenBank/DDBJ databases">
        <authorList>
            <person name="Colautti A."/>
            <person name="Iacumin L."/>
        </authorList>
    </citation>
    <scope>NUCLEOTIDE SEQUENCE</scope>
    <source>
        <strain evidence="3">SK 55</strain>
    </source>
</reference>
<feature type="domain" description="Sporulation protein YpeB PepSY1 and PepSY2" evidence="1">
    <location>
        <begin position="168"/>
        <end position="354"/>
    </location>
</feature>
<dbReference type="Pfam" id="PF14620">
    <property type="entry name" value="YPEB_PepSY1-2"/>
    <property type="match status" value="1"/>
</dbReference>
<dbReference type="Proteomes" id="UP001152173">
    <property type="component" value="Unassembled WGS sequence"/>
</dbReference>
<name>A0A9X3LD17_9BACL</name>
<dbReference type="EMBL" id="JAMKBJ010000001">
    <property type="protein sequence ID" value="MCZ8535763.1"/>
    <property type="molecule type" value="Genomic_DNA"/>
</dbReference>
<dbReference type="RefSeq" id="WP_269924877.1">
    <property type="nucleotide sequence ID" value="NZ_JAMKBJ010000001.1"/>
</dbReference>